<dbReference type="EMBL" id="BGPR01000448">
    <property type="protein sequence ID" value="GBM20793.1"/>
    <property type="molecule type" value="Genomic_DNA"/>
</dbReference>
<evidence type="ECO:0000256" key="4">
    <source>
        <dbReference type="SAM" id="MobiDB-lite"/>
    </source>
</evidence>
<keyword evidence="3" id="KW-0539">Nucleus</keyword>
<dbReference type="GO" id="GO:0000981">
    <property type="term" value="F:DNA-binding transcription factor activity, RNA polymerase II-specific"/>
    <property type="evidence" value="ECO:0007669"/>
    <property type="project" value="TreeGrafter"/>
</dbReference>
<dbReference type="GO" id="GO:0010557">
    <property type="term" value="P:positive regulation of macromolecule biosynthetic process"/>
    <property type="evidence" value="ECO:0007669"/>
    <property type="project" value="UniProtKB-ARBA"/>
</dbReference>
<keyword evidence="2" id="KW-0804">Transcription</keyword>
<proteinExistence type="predicted"/>
<gene>
    <name evidence="5" type="primary">sim1a</name>
    <name evidence="5" type="ORF">AVEN_108244_1</name>
</gene>
<dbReference type="Proteomes" id="UP000499080">
    <property type="component" value="Unassembled WGS sequence"/>
</dbReference>
<keyword evidence="6" id="KW-1185">Reference proteome</keyword>
<feature type="compositionally biased region" description="Polar residues" evidence="4">
    <location>
        <begin position="1"/>
        <end position="11"/>
    </location>
</feature>
<feature type="compositionally biased region" description="Polar residues" evidence="4">
    <location>
        <begin position="99"/>
        <end position="115"/>
    </location>
</feature>
<keyword evidence="1" id="KW-0805">Transcription regulation</keyword>
<accession>A0A4Y2DV85</accession>
<organism evidence="5 6">
    <name type="scientific">Araneus ventricosus</name>
    <name type="common">Orbweaver spider</name>
    <name type="synonym">Epeira ventricosa</name>
    <dbReference type="NCBI Taxonomy" id="182803"/>
    <lineage>
        <taxon>Eukaryota</taxon>
        <taxon>Metazoa</taxon>
        <taxon>Ecdysozoa</taxon>
        <taxon>Arthropoda</taxon>
        <taxon>Chelicerata</taxon>
        <taxon>Arachnida</taxon>
        <taxon>Araneae</taxon>
        <taxon>Araneomorphae</taxon>
        <taxon>Entelegynae</taxon>
        <taxon>Araneoidea</taxon>
        <taxon>Araneidae</taxon>
        <taxon>Araneus</taxon>
    </lineage>
</organism>
<sequence>MPDPSSRSATTKQKDKSQILCGQQRYKQRVYDNLRAQQRIMSNDTNERQVGILRGRNDTKQKDTSGTSRSQRHVRDIHCDPSHVQQRHKQKDKSILLRSVTTQTEIHCDPSAQQRQSRKTSDPSAVSNDTNRKTRSGPFRGQQRHKQRDKDRSFTFQQRHKQKDKSGSFAVIHCSGYLKVQRYAVDTSPYDSCFQNMGLVAVGHSLPPSAITEIKMYSNMFMFRANMDLRLIFLDARFESIEKQLWRNKQNDRPVRDSEIKAVLSQLFKTDQWLPLAGHVSEDVTSHA</sequence>
<dbReference type="PANTHER" id="PTHR23043">
    <property type="entry name" value="HYPOXIA-INDUCIBLE FACTOR 1 ALPHA"/>
    <property type="match status" value="1"/>
</dbReference>
<reference evidence="5 6" key="1">
    <citation type="journal article" date="2019" name="Sci. Rep.">
        <title>Orb-weaving spider Araneus ventricosus genome elucidates the spidroin gene catalogue.</title>
        <authorList>
            <person name="Kono N."/>
            <person name="Nakamura H."/>
            <person name="Ohtoshi R."/>
            <person name="Moran D.A.P."/>
            <person name="Shinohara A."/>
            <person name="Yoshida Y."/>
            <person name="Fujiwara M."/>
            <person name="Mori M."/>
            <person name="Tomita M."/>
            <person name="Arakawa K."/>
        </authorList>
    </citation>
    <scope>NUCLEOTIDE SEQUENCE [LARGE SCALE GENOMIC DNA]</scope>
</reference>
<dbReference type="GO" id="GO:0000977">
    <property type="term" value="F:RNA polymerase II transcription regulatory region sequence-specific DNA binding"/>
    <property type="evidence" value="ECO:0007669"/>
    <property type="project" value="TreeGrafter"/>
</dbReference>
<comment type="caution">
    <text evidence="5">The sequence shown here is derived from an EMBL/GenBank/DDBJ whole genome shotgun (WGS) entry which is preliminary data.</text>
</comment>
<evidence type="ECO:0000256" key="3">
    <source>
        <dbReference type="ARBA" id="ARBA00023242"/>
    </source>
</evidence>
<dbReference type="AlphaFoldDB" id="A0A4Y2DV85"/>
<evidence type="ECO:0000313" key="5">
    <source>
        <dbReference type="EMBL" id="GBM20793.1"/>
    </source>
</evidence>
<name>A0A4Y2DV85_ARAVE</name>
<evidence type="ECO:0000256" key="2">
    <source>
        <dbReference type="ARBA" id="ARBA00023163"/>
    </source>
</evidence>
<protein>
    <submittedName>
        <fullName evidence="5">Single-minded 1-A</fullName>
    </submittedName>
</protein>
<feature type="region of interest" description="Disordered" evidence="4">
    <location>
        <begin position="40"/>
        <end position="162"/>
    </location>
</feature>
<dbReference type="OrthoDB" id="6021714at2759"/>
<evidence type="ECO:0000256" key="1">
    <source>
        <dbReference type="ARBA" id="ARBA00023015"/>
    </source>
</evidence>
<dbReference type="PANTHER" id="PTHR23043:SF36">
    <property type="entry name" value="PROTEIN SINGLE-MINDED"/>
    <property type="match status" value="1"/>
</dbReference>
<feature type="region of interest" description="Disordered" evidence="4">
    <location>
        <begin position="1"/>
        <end position="24"/>
    </location>
</feature>
<evidence type="ECO:0000313" key="6">
    <source>
        <dbReference type="Proteomes" id="UP000499080"/>
    </source>
</evidence>